<organism evidence="2">
    <name type="scientific">Eremomyces bilateralis CBS 781.70</name>
    <dbReference type="NCBI Taxonomy" id="1392243"/>
    <lineage>
        <taxon>Eukaryota</taxon>
        <taxon>Fungi</taxon>
        <taxon>Dikarya</taxon>
        <taxon>Ascomycota</taxon>
        <taxon>Pezizomycotina</taxon>
        <taxon>Dothideomycetes</taxon>
        <taxon>Dothideomycetes incertae sedis</taxon>
        <taxon>Eremomycetales</taxon>
        <taxon>Eremomycetaceae</taxon>
        <taxon>Eremomyces</taxon>
    </lineage>
</organism>
<evidence type="ECO:0000256" key="1">
    <source>
        <dbReference type="SAM" id="MobiDB-lite"/>
    </source>
</evidence>
<reference evidence="2 4" key="1">
    <citation type="submission" date="2020-01" db="EMBL/GenBank/DDBJ databases">
        <authorList>
            <consortium name="DOE Joint Genome Institute"/>
            <person name="Haridas S."/>
            <person name="Albert R."/>
            <person name="Binder M."/>
            <person name="Bloem J."/>
            <person name="Labutti K."/>
            <person name="Salamov A."/>
            <person name="Andreopoulos B."/>
            <person name="Baker S.E."/>
            <person name="Barry K."/>
            <person name="Bills G."/>
            <person name="Bluhm B.H."/>
            <person name="Cannon C."/>
            <person name="Castanera R."/>
            <person name="Culley D.E."/>
            <person name="Daum C."/>
            <person name="Ezra D."/>
            <person name="Gonzalez J.B."/>
            <person name="Henrissat B."/>
            <person name="Kuo A."/>
            <person name="Liang C."/>
            <person name="Lipzen A."/>
            <person name="Lutzoni F."/>
            <person name="Magnuson J."/>
            <person name="Mondo S."/>
            <person name="Nolan M."/>
            <person name="Ohm R."/>
            <person name="Pangilinan J."/>
            <person name="Park H.-J."/>
            <person name="Ramirez L."/>
            <person name="Alfaro M."/>
            <person name="Sun H."/>
            <person name="Tritt A."/>
            <person name="Yoshinaga Y."/>
            <person name="Zwiers L.-H."/>
            <person name="Turgeon B.G."/>
            <person name="Goodwin S.B."/>
            <person name="Spatafora J.W."/>
            <person name="Crous P.W."/>
            <person name="Grigoriev I.V."/>
        </authorList>
    </citation>
    <scope>NUCLEOTIDE SEQUENCE</scope>
    <source>
        <strain evidence="2 4">CBS 781.70</strain>
    </source>
</reference>
<feature type="compositionally biased region" description="Gly residues" evidence="1">
    <location>
        <begin position="128"/>
        <end position="147"/>
    </location>
</feature>
<dbReference type="RefSeq" id="XP_033531286.1">
    <property type="nucleotide sequence ID" value="XM_033673968.1"/>
</dbReference>
<evidence type="ECO:0000313" key="3">
    <source>
        <dbReference type="Proteomes" id="UP000504638"/>
    </source>
</evidence>
<dbReference type="Proteomes" id="UP000504638">
    <property type="component" value="Unplaced"/>
</dbReference>
<dbReference type="GeneID" id="54414538"/>
<feature type="region of interest" description="Disordered" evidence="1">
    <location>
        <begin position="121"/>
        <end position="175"/>
    </location>
</feature>
<evidence type="ECO:0000313" key="2">
    <source>
        <dbReference type="EMBL" id="KAF1809655.1"/>
    </source>
</evidence>
<proteinExistence type="predicted"/>
<keyword evidence="3" id="KW-1185">Reference proteome</keyword>
<dbReference type="EMBL" id="ML975171">
    <property type="protein sequence ID" value="KAF1809655.1"/>
    <property type="molecule type" value="Genomic_DNA"/>
</dbReference>
<accession>A0A6G1FUT2</accession>
<reference evidence="4" key="3">
    <citation type="submission" date="2025-04" db="UniProtKB">
        <authorList>
            <consortium name="RefSeq"/>
        </authorList>
    </citation>
    <scope>IDENTIFICATION</scope>
    <source>
        <strain evidence="4">CBS 781.70</strain>
    </source>
</reference>
<reference evidence="4" key="2">
    <citation type="submission" date="2020-04" db="EMBL/GenBank/DDBJ databases">
        <authorList>
            <consortium name="NCBI Genome Project"/>
        </authorList>
    </citation>
    <scope>NUCLEOTIDE SEQUENCE</scope>
    <source>
        <strain evidence="4">CBS 781.70</strain>
    </source>
</reference>
<gene>
    <name evidence="2 4" type="ORF">P152DRAFT_155940</name>
</gene>
<name>A0A6G1FUT2_9PEZI</name>
<sequence length="175" mass="18958">MSTSEAISPGSASLWNLKPHFHPLLWGPYDVIYPETSQRWNLPDPTTTMPQRGQDVIRSLVDGRVGIVRQAPGRDYFGCKRQDRTTANNLIRLFRHDDHRDPAIPAGFELDPCGIIFRQQNPYRQGSGSRGGGGGGSGGRRSGGGGTTAPRTTTPKTSTPKTTTPKTTGTGWGLQ</sequence>
<feature type="compositionally biased region" description="Low complexity" evidence="1">
    <location>
        <begin position="148"/>
        <end position="169"/>
    </location>
</feature>
<dbReference type="AlphaFoldDB" id="A0A6G1FUT2"/>
<evidence type="ECO:0000313" key="4">
    <source>
        <dbReference type="RefSeq" id="XP_033531286.1"/>
    </source>
</evidence>
<protein>
    <submittedName>
        <fullName evidence="2 4">Uncharacterized protein</fullName>
    </submittedName>
</protein>